<evidence type="ECO:0000256" key="1">
    <source>
        <dbReference type="SAM" id="Phobius"/>
    </source>
</evidence>
<name>A0AAI8UU05_BEMTA</name>
<keyword evidence="3" id="KW-1185">Reference proteome</keyword>
<evidence type="ECO:0000313" key="3">
    <source>
        <dbReference type="Proteomes" id="UP001152759"/>
    </source>
</evidence>
<organism evidence="2 3">
    <name type="scientific">Bemisia tabaci</name>
    <name type="common">Sweetpotato whitefly</name>
    <name type="synonym">Aleurodes tabaci</name>
    <dbReference type="NCBI Taxonomy" id="7038"/>
    <lineage>
        <taxon>Eukaryota</taxon>
        <taxon>Metazoa</taxon>
        <taxon>Ecdysozoa</taxon>
        <taxon>Arthropoda</taxon>
        <taxon>Hexapoda</taxon>
        <taxon>Insecta</taxon>
        <taxon>Pterygota</taxon>
        <taxon>Neoptera</taxon>
        <taxon>Paraneoptera</taxon>
        <taxon>Hemiptera</taxon>
        <taxon>Sternorrhyncha</taxon>
        <taxon>Aleyrodoidea</taxon>
        <taxon>Aleyrodidae</taxon>
        <taxon>Aleyrodinae</taxon>
        <taxon>Bemisia</taxon>
    </lineage>
</organism>
<dbReference type="AlphaFoldDB" id="A0AAI8UU05"/>
<protein>
    <submittedName>
        <fullName evidence="2">Uncharacterized protein</fullName>
    </submittedName>
</protein>
<keyword evidence="1" id="KW-1133">Transmembrane helix</keyword>
<dbReference type="Proteomes" id="UP001152759">
    <property type="component" value="Unassembled WGS sequence"/>
</dbReference>
<keyword evidence="1" id="KW-0812">Transmembrane</keyword>
<gene>
    <name evidence="2" type="ORF">BEMITA_LOCUS119</name>
</gene>
<accession>A0AAI8UU05</accession>
<comment type="caution">
    <text evidence="2">The sequence shown here is derived from an EMBL/GenBank/DDBJ whole genome shotgun (WGS) entry which is preliminary data.</text>
</comment>
<proteinExistence type="predicted"/>
<keyword evidence="1" id="KW-0472">Membrane</keyword>
<sequence length="390" mass="44038">MCACVNTYKLEEMGHLYTVLHQKTNPIPILEVEVKDALNNTQKITLSEHDQTFFLDVSKFKLKESGSIPFTVSSSLMQNWPKKLLLEYNGEFFYVYELSLRSYSERVSGDSITTAQGKTEDTKSNAIPVLYKKLDAECAVPDRTWYNCSCTCRKEINSIMMTPPITSLQCTKLAKDKSFYSQPKKFTLPASGFSVVDTYDETIQDGGTTFQYGHVVLGVGNILNTMEGRCTVRPVGSYGCFSCDDSAHVAIQATNIEKGGLVPFVSNCSFDRRTIKCDFEPTKLILREKHDVCYIKLLTKKRSELTIHIKYINFHGLNGTSPRQLKCEQNFPEQGMVNTVVSTRFLVTLMGAVTACFLLTMVSILFFRFVQSRHGSQHRVAEEPTLLEEL</sequence>
<dbReference type="EMBL" id="CAKKNF020000017">
    <property type="protein sequence ID" value="CAH0746974.1"/>
    <property type="molecule type" value="Genomic_DNA"/>
</dbReference>
<reference evidence="2" key="1">
    <citation type="submission" date="2021-12" db="EMBL/GenBank/DDBJ databases">
        <authorList>
            <person name="King R."/>
        </authorList>
    </citation>
    <scope>NUCLEOTIDE SEQUENCE</scope>
</reference>
<evidence type="ECO:0000313" key="2">
    <source>
        <dbReference type="EMBL" id="CAH0746974.1"/>
    </source>
</evidence>
<feature type="transmembrane region" description="Helical" evidence="1">
    <location>
        <begin position="345"/>
        <end position="370"/>
    </location>
</feature>